<dbReference type="AlphaFoldDB" id="A0A2P8FRZ0"/>
<reference evidence="2 3" key="1">
    <citation type="submission" date="2018-03" db="EMBL/GenBank/DDBJ databases">
        <title>Genomic Encyclopedia of Archaeal and Bacterial Type Strains, Phase II (KMG-II): from individual species to whole genera.</title>
        <authorList>
            <person name="Goeker M."/>
        </authorList>
    </citation>
    <scope>NUCLEOTIDE SEQUENCE [LARGE SCALE GENOMIC DNA]</scope>
    <source>
        <strain evidence="2 3">DSM 18107</strain>
    </source>
</reference>
<evidence type="ECO:0000313" key="3">
    <source>
        <dbReference type="Proteomes" id="UP000240978"/>
    </source>
</evidence>
<dbReference type="RefSeq" id="WP_106605054.1">
    <property type="nucleotide sequence ID" value="NZ_PYGK01000015.1"/>
</dbReference>
<feature type="transmembrane region" description="Helical" evidence="1">
    <location>
        <begin position="45"/>
        <end position="66"/>
    </location>
</feature>
<comment type="caution">
    <text evidence="2">The sequence shown here is derived from an EMBL/GenBank/DDBJ whole genome shotgun (WGS) entry which is preliminary data.</text>
</comment>
<keyword evidence="3" id="KW-1185">Reference proteome</keyword>
<proteinExistence type="predicted"/>
<accession>A0A2P8FRZ0</accession>
<evidence type="ECO:0008006" key="4">
    <source>
        <dbReference type="Google" id="ProtNLM"/>
    </source>
</evidence>
<protein>
    <recommendedName>
        <fullName evidence="4">PH (Pleckstrin Homology) domain-containing protein</fullName>
    </recommendedName>
</protein>
<name>A0A2P8FRZ0_9BACT</name>
<dbReference type="OrthoDB" id="676644at2"/>
<evidence type="ECO:0000256" key="1">
    <source>
        <dbReference type="SAM" id="Phobius"/>
    </source>
</evidence>
<sequence>MAPGNITIRKSKSLYIVLSVLFTGLVASFFLGYKETKIQLQENPVAAGLFILFIVCVDAYCLYGIFDNKAAIIFSPDGITHKKKTIPWENIKGYKIVESPSDSMTTLSLVLTLKTRPREYSISLLGLNTSETHIRNCIKTFSGQSIIDEDLSPKN</sequence>
<keyword evidence="1" id="KW-0812">Transmembrane</keyword>
<feature type="transmembrane region" description="Helical" evidence="1">
    <location>
        <begin position="12"/>
        <end position="33"/>
    </location>
</feature>
<keyword evidence="1" id="KW-1133">Transmembrane helix</keyword>
<dbReference type="EMBL" id="PYGK01000015">
    <property type="protein sequence ID" value="PSL24498.1"/>
    <property type="molecule type" value="Genomic_DNA"/>
</dbReference>
<keyword evidence="1" id="KW-0472">Membrane</keyword>
<dbReference type="Proteomes" id="UP000240978">
    <property type="component" value="Unassembled WGS sequence"/>
</dbReference>
<evidence type="ECO:0000313" key="2">
    <source>
        <dbReference type="EMBL" id="PSL24498.1"/>
    </source>
</evidence>
<gene>
    <name evidence="2" type="ORF">CLV42_11585</name>
</gene>
<organism evidence="2 3">
    <name type="scientific">Chitinophaga ginsengisoli</name>
    <dbReference type="NCBI Taxonomy" id="363837"/>
    <lineage>
        <taxon>Bacteria</taxon>
        <taxon>Pseudomonadati</taxon>
        <taxon>Bacteroidota</taxon>
        <taxon>Chitinophagia</taxon>
        <taxon>Chitinophagales</taxon>
        <taxon>Chitinophagaceae</taxon>
        <taxon>Chitinophaga</taxon>
    </lineage>
</organism>